<sequence length="205" mass="22606">MTTTLLLHKPYGVLSQFRPEPGSPWGTLAELVDQPGVYAAGRLDADSEGLLVLTDDGRLQARLTDPAQGHWRRYLVQVEGVITPPALDSLRQGVMVQGRRTLPARARAVAVPSLPERDPPIRHRLRVPTDWLELELREGRNRQVRRMTAAVGLPTLRLLRTAIDLMDGGPPLTLVGLAPGSWRAVSPQERQRLAALLRPGRPSTP</sequence>
<proteinExistence type="inferred from homology"/>
<dbReference type="Proteomes" id="UP001302329">
    <property type="component" value="Unassembled WGS sequence"/>
</dbReference>
<dbReference type="InterPro" id="IPR042092">
    <property type="entry name" value="PsdUridine_s_RsuA/RluB/E/F_cat"/>
</dbReference>
<dbReference type="EMBL" id="JAYGHY010000062">
    <property type="protein sequence ID" value="MEA5443698.1"/>
    <property type="molecule type" value="Genomic_DNA"/>
</dbReference>
<dbReference type="Gene3D" id="3.30.70.1560">
    <property type="entry name" value="Alpha-L RNA-binding motif"/>
    <property type="match status" value="1"/>
</dbReference>
<comment type="caution">
    <text evidence="5">The sequence shown here is derived from an EMBL/GenBank/DDBJ whole genome shotgun (WGS) entry which is preliminary data.</text>
</comment>
<dbReference type="InterPro" id="IPR020094">
    <property type="entry name" value="TruA/RsuA/RluB/E/F_N"/>
</dbReference>
<dbReference type="SUPFAM" id="SSF55120">
    <property type="entry name" value="Pseudouridine synthase"/>
    <property type="match status" value="1"/>
</dbReference>
<reference evidence="5 6" key="1">
    <citation type="submission" date="2023-12" db="EMBL/GenBank/DDBJ databases">
        <title>Baltic Sea Cyanobacteria.</title>
        <authorList>
            <person name="Delbaje E."/>
            <person name="Fewer D.P."/>
            <person name="Shishido T.K."/>
        </authorList>
    </citation>
    <scope>NUCLEOTIDE SEQUENCE [LARGE SCALE GENOMIC DNA]</scope>
    <source>
        <strain evidence="5 6">UHCC 0281</strain>
    </source>
</reference>
<accession>A0ABU5SYV1</accession>
<dbReference type="InterPro" id="IPR000748">
    <property type="entry name" value="PsdUridine_synth_RsuA/RluB/E/F"/>
</dbReference>
<protein>
    <recommendedName>
        <fullName evidence="3">Pseudouridine synthase</fullName>
        <ecNumber evidence="3">5.4.99.-</ecNumber>
    </recommendedName>
</protein>
<feature type="domain" description="Pseudouridine synthase RsuA/RluA-like" evidence="4">
    <location>
        <begin position="5"/>
        <end position="150"/>
    </location>
</feature>
<dbReference type="NCBIfam" id="TIGR00093">
    <property type="entry name" value="pseudouridine synthase"/>
    <property type="match status" value="1"/>
</dbReference>
<name>A0ABU5SYV1_9CYAN</name>
<dbReference type="RefSeq" id="WP_323357674.1">
    <property type="nucleotide sequence ID" value="NZ_JAYGHY010000062.1"/>
</dbReference>
<dbReference type="InterPro" id="IPR018496">
    <property type="entry name" value="PsdUridine_synth_RsuA/RluB_CS"/>
</dbReference>
<gene>
    <name evidence="5" type="ORF">VB739_14155</name>
</gene>
<dbReference type="PANTHER" id="PTHR47683">
    <property type="entry name" value="PSEUDOURIDINE SYNTHASE FAMILY PROTEIN-RELATED"/>
    <property type="match status" value="1"/>
</dbReference>
<evidence type="ECO:0000313" key="6">
    <source>
        <dbReference type="Proteomes" id="UP001302329"/>
    </source>
</evidence>
<evidence type="ECO:0000256" key="3">
    <source>
        <dbReference type="RuleBase" id="RU003887"/>
    </source>
</evidence>
<dbReference type="Gene3D" id="3.30.70.580">
    <property type="entry name" value="Pseudouridine synthase I, catalytic domain, N-terminal subdomain"/>
    <property type="match status" value="1"/>
</dbReference>
<dbReference type="PROSITE" id="PS01149">
    <property type="entry name" value="PSI_RSU"/>
    <property type="match status" value="1"/>
</dbReference>
<dbReference type="InterPro" id="IPR020103">
    <property type="entry name" value="PsdUridine_synth_cat_dom_sf"/>
</dbReference>
<keyword evidence="2 3" id="KW-0413">Isomerase</keyword>
<keyword evidence="6" id="KW-1185">Reference proteome</keyword>
<dbReference type="InterPro" id="IPR006145">
    <property type="entry name" value="PsdUridine_synth_RsuA/RluA"/>
</dbReference>
<comment type="similarity">
    <text evidence="1 3">Belongs to the pseudouridine synthase RsuA family.</text>
</comment>
<evidence type="ECO:0000256" key="2">
    <source>
        <dbReference type="ARBA" id="ARBA00023235"/>
    </source>
</evidence>
<dbReference type="Pfam" id="PF00849">
    <property type="entry name" value="PseudoU_synth_2"/>
    <property type="match status" value="1"/>
</dbReference>
<dbReference type="PANTHER" id="PTHR47683:SF2">
    <property type="entry name" value="RNA-BINDING S4 DOMAIN-CONTAINING PROTEIN"/>
    <property type="match status" value="1"/>
</dbReference>
<dbReference type="InterPro" id="IPR050343">
    <property type="entry name" value="RsuA_PseudoU_synthase"/>
</dbReference>
<organism evidence="5 6">
    <name type="scientific">Cyanobium gracile UHCC 0281</name>
    <dbReference type="NCBI Taxonomy" id="3110309"/>
    <lineage>
        <taxon>Bacteria</taxon>
        <taxon>Bacillati</taxon>
        <taxon>Cyanobacteriota</taxon>
        <taxon>Cyanophyceae</taxon>
        <taxon>Synechococcales</taxon>
        <taxon>Prochlorococcaceae</taxon>
        <taxon>Cyanobium</taxon>
    </lineage>
</organism>
<evidence type="ECO:0000313" key="5">
    <source>
        <dbReference type="EMBL" id="MEA5443698.1"/>
    </source>
</evidence>
<evidence type="ECO:0000256" key="1">
    <source>
        <dbReference type="ARBA" id="ARBA00008348"/>
    </source>
</evidence>
<dbReference type="EC" id="5.4.99.-" evidence="3"/>
<evidence type="ECO:0000259" key="4">
    <source>
        <dbReference type="Pfam" id="PF00849"/>
    </source>
</evidence>